<dbReference type="EMBL" id="BMAV01013124">
    <property type="protein sequence ID" value="GFY60372.1"/>
    <property type="molecule type" value="Genomic_DNA"/>
</dbReference>
<comment type="caution">
    <text evidence="1">The sequence shown here is derived from an EMBL/GenBank/DDBJ whole genome shotgun (WGS) entry which is preliminary data.</text>
</comment>
<reference evidence="1" key="1">
    <citation type="submission" date="2020-08" db="EMBL/GenBank/DDBJ databases">
        <title>Multicomponent nature underlies the extraordinary mechanical properties of spider dragline silk.</title>
        <authorList>
            <person name="Kono N."/>
            <person name="Nakamura H."/>
            <person name="Mori M."/>
            <person name="Yoshida Y."/>
            <person name="Ohtoshi R."/>
            <person name="Malay A.D."/>
            <person name="Moran D.A.P."/>
            <person name="Tomita M."/>
            <person name="Numata K."/>
            <person name="Arakawa K."/>
        </authorList>
    </citation>
    <scope>NUCLEOTIDE SEQUENCE</scope>
</reference>
<dbReference type="AlphaFoldDB" id="A0A8X6XX50"/>
<sequence length="333" mass="38939">MNIIYRPPLKHIALVRIALGILRTFDQQAIDTNFLTSNGDVSGKYYSEVIYKIETFLHGRGIPSCIKKEIFGIIRSLALEVERWVYSHNEILHDSDIKFSDICWYSYGVVDRFETAQTLVRKESIEIEPRFALSCKYYFKDHARTLWNSSSIFDKMILADNYGSVRSMWFWIDGSQTDYVTDAILLHHNYVTEIVDFNENYLGLRCYFTRLGPEARYRCLSYGVTEAKIHHFDLYLCFAELTIDEVKDLFRHLSASNRFRKTFELKRRQGSRKNSRNIPSLAQHFALSSQPSAVRILTKLNKLCPIRSQESARYQRKLLHKSSSSTKRPKIVV</sequence>
<evidence type="ECO:0000313" key="1">
    <source>
        <dbReference type="EMBL" id="GFY60372.1"/>
    </source>
</evidence>
<organism evidence="1 2">
    <name type="scientific">Trichonephila inaurata madagascariensis</name>
    <dbReference type="NCBI Taxonomy" id="2747483"/>
    <lineage>
        <taxon>Eukaryota</taxon>
        <taxon>Metazoa</taxon>
        <taxon>Ecdysozoa</taxon>
        <taxon>Arthropoda</taxon>
        <taxon>Chelicerata</taxon>
        <taxon>Arachnida</taxon>
        <taxon>Araneae</taxon>
        <taxon>Araneomorphae</taxon>
        <taxon>Entelegynae</taxon>
        <taxon>Araneoidea</taxon>
        <taxon>Nephilidae</taxon>
        <taxon>Trichonephila</taxon>
        <taxon>Trichonephila inaurata</taxon>
    </lineage>
</organism>
<accession>A0A8X6XX50</accession>
<proteinExistence type="predicted"/>
<evidence type="ECO:0000313" key="2">
    <source>
        <dbReference type="Proteomes" id="UP000886998"/>
    </source>
</evidence>
<gene>
    <name evidence="1" type="primary">NCL1_13039</name>
    <name evidence="1" type="ORF">TNIN_477441</name>
</gene>
<protein>
    <submittedName>
        <fullName evidence="1">Uncharacterized protein</fullName>
    </submittedName>
</protein>
<dbReference type="Proteomes" id="UP000886998">
    <property type="component" value="Unassembled WGS sequence"/>
</dbReference>
<keyword evidence="2" id="KW-1185">Reference proteome</keyword>
<name>A0A8X6XX50_9ARAC</name>